<dbReference type="InterPro" id="IPR050616">
    <property type="entry name" value="CPA3_Na-H_Antiporter_A"/>
</dbReference>
<dbReference type="GO" id="GO:0016020">
    <property type="term" value="C:membrane"/>
    <property type="evidence" value="ECO:0007669"/>
    <property type="project" value="UniProtKB-SubCell"/>
</dbReference>
<evidence type="ECO:0000256" key="3">
    <source>
        <dbReference type="ARBA" id="ARBA00022989"/>
    </source>
</evidence>
<proteinExistence type="predicted"/>
<evidence type="ECO:0000313" key="9">
    <source>
        <dbReference type="Proteomes" id="UP001042704"/>
    </source>
</evidence>
<feature type="transmembrane region" description="Helical" evidence="5">
    <location>
        <begin position="617"/>
        <end position="638"/>
    </location>
</feature>
<evidence type="ECO:0000313" key="8">
    <source>
        <dbReference type="EMBL" id="QSZ66037.1"/>
    </source>
</evidence>
<dbReference type="Proteomes" id="UP001042704">
    <property type="component" value="Chromosome"/>
</dbReference>
<evidence type="ECO:0000256" key="1">
    <source>
        <dbReference type="ARBA" id="ARBA00004141"/>
    </source>
</evidence>
<gene>
    <name evidence="8" type="ORF">RJ40_00225</name>
</gene>
<feature type="transmembrane region" description="Helical" evidence="5">
    <location>
        <begin position="67"/>
        <end position="84"/>
    </location>
</feature>
<dbReference type="PRINTS" id="PR01434">
    <property type="entry name" value="NADHDHGNASE5"/>
</dbReference>
<feature type="transmembrane region" description="Helical" evidence="5">
    <location>
        <begin position="542"/>
        <end position="560"/>
    </location>
</feature>
<feature type="transmembrane region" description="Helical" evidence="5">
    <location>
        <begin position="216"/>
        <end position="237"/>
    </location>
</feature>
<feature type="transmembrane region" description="Helical" evidence="5">
    <location>
        <begin position="29"/>
        <end position="47"/>
    </location>
</feature>
<dbReference type="KEGG" id="maqe:RJ40_00225"/>
<feature type="transmembrane region" description="Helical" evidence="5">
    <location>
        <begin position="374"/>
        <end position="398"/>
    </location>
</feature>
<dbReference type="PANTHER" id="PTHR43373">
    <property type="entry name" value="NA(+)/H(+) ANTIPORTER SUBUNIT"/>
    <property type="match status" value="1"/>
</dbReference>
<feature type="transmembrane region" description="Helical" evidence="5">
    <location>
        <begin position="451"/>
        <end position="473"/>
    </location>
</feature>
<evidence type="ECO:0000256" key="5">
    <source>
        <dbReference type="SAM" id="Phobius"/>
    </source>
</evidence>
<feature type="transmembrane region" description="Helical" evidence="5">
    <location>
        <begin position="349"/>
        <end position="368"/>
    </location>
</feature>
<dbReference type="InterPro" id="IPR001750">
    <property type="entry name" value="ND/Mrp_TM"/>
</dbReference>
<dbReference type="Pfam" id="PF00361">
    <property type="entry name" value="Proton_antipo_M"/>
    <property type="match status" value="1"/>
</dbReference>
<dbReference type="AlphaFoldDB" id="A0A8A3RZL4"/>
<feature type="transmembrane region" description="Helical" evidence="5">
    <location>
        <begin position="419"/>
        <end position="439"/>
    </location>
</feature>
<feature type="transmembrane region" description="Helical" evidence="5">
    <location>
        <begin position="498"/>
        <end position="522"/>
    </location>
</feature>
<feature type="transmembrane region" description="Helical" evidence="5">
    <location>
        <begin position="163"/>
        <end position="180"/>
    </location>
</feature>
<evidence type="ECO:0000256" key="4">
    <source>
        <dbReference type="ARBA" id="ARBA00023136"/>
    </source>
</evidence>
<name>A0A8A3RZL4_9EURY</name>
<keyword evidence="2 5" id="KW-0812">Transmembrane</keyword>
<protein>
    <submittedName>
        <fullName evidence="8">NADH-quinone oxidoreductase subunit L</fullName>
    </submittedName>
</protein>
<dbReference type="InterPro" id="IPR001516">
    <property type="entry name" value="Proton_antipo_N"/>
</dbReference>
<feature type="transmembrane region" description="Helical" evidence="5">
    <location>
        <begin position="308"/>
        <end position="337"/>
    </location>
</feature>
<reference evidence="8" key="1">
    <citation type="journal article" date="2001" name="Int. J. Syst. Evol. Microbiol.">
        <title>Methanofollis aquaemaris sp. nov., a methanogen isolated from an aquaculture fish pond.</title>
        <authorList>
            <person name="Lai M.C."/>
            <person name="Chen S.C."/>
        </authorList>
    </citation>
    <scope>NUCLEOTIDE SEQUENCE</scope>
    <source>
        <strain evidence="8">N2F9704</strain>
    </source>
</reference>
<reference evidence="8" key="2">
    <citation type="submission" date="2019-02" db="EMBL/GenBank/DDBJ databases">
        <authorList>
            <person name="Chen S.-C."/>
            <person name="Chien H.-H."/>
            <person name="Lai M.-C."/>
        </authorList>
    </citation>
    <scope>NUCLEOTIDE SEQUENCE</scope>
    <source>
        <strain evidence="8">N2F9704</strain>
    </source>
</reference>
<evidence type="ECO:0000259" key="7">
    <source>
        <dbReference type="Pfam" id="PF00662"/>
    </source>
</evidence>
<feature type="transmembrane region" description="Helical" evidence="5">
    <location>
        <begin position="278"/>
        <end position="296"/>
    </location>
</feature>
<feature type="transmembrane region" description="Helical" evidence="5">
    <location>
        <begin position="186"/>
        <end position="204"/>
    </location>
</feature>
<keyword evidence="9" id="KW-1185">Reference proteome</keyword>
<evidence type="ECO:0000256" key="2">
    <source>
        <dbReference type="ARBA" id="ARBA00022692"/>
    </source>
</evidence>
<keyword evidence="4 5" id="KW-0472">Membrane</keyword>
<dbReference type="Pfam" id="PF00662">
    <property type="entry name" value="Proton_antipo_N"/>
    <property type="match status" value="1"/>
</dbReference>
<feature type="domain" description="NADH-Ubiquinone oxidoreductase (complex I) chain 5 N-terminal" evidence="7">
    <location>
        <begin position="117"/>
        <end position="148"/>
    </location>
</feature>
<dbReference type="EMBL" id="CP036172">
    <property type="protein sequence ID" value="QSZ66037.1"/>
    <property type="molecule type" value="Genomic_DNA"/>
</dbReference>
<feature type="transmembrane region" description="Helical" evidence="5">
    <location>
        <begin position="6"/>
        <end position="22"/>
    </location>
</feature>
<sequence length="639" mass="69391">MNELIFLILFPCIIAFILLLLPNNRIRDAIIALSGLVISLGSIYLFATSFTGGSVYFPFPFEPTAQVMFVIEMAIALLLLYLGIKFKQYLAVLLVLVQTAITLYFEMTMAGGLEPVKNLFIDEFSIIMALIIGIIGSLIAVYATSYMNTYHEHHPEVRDRRKMFFFVVFVFLAAMFGLVFSNNLLWVFFFWEITTLSSFLLIGYSETEEATNNAFLALKLNLLGGIAFAASFLYLASVDPAGGLFELDALIASGQSVAIIPAVLICFAGLTKAAQMPFSGWLVGAMVAPTPVSALLHSSTMVKAGVYIIVRFAPVLLGTLAGVAFGMVGAVTFLLASAIAISQTNAKKVLAYSTIANLGLIVACASVGTPELVWAAIMLIIFHAVAKSLLFLCVGTVEHRTGSRDIEDMDGLIVKFPKIAVMIAIGIAGMFLAPFGMLISKWAAIEGFIDAPFGIVFVTILAFGSAVTVFFWAKWMGKILAVTPFGENLEGTVSRGKWVVLSSLAALTVLAALLFPLVSSVLIEPYVLGVYGETARLAQDNIIIMLLMVLLLLFLPLSLYTSSKESRKLPVYMGGRSTTPDLKFAGSLGIQREMTTRNYYFEEYFGEKKLLRWGNPVCILLILVAAALVAWGMSQGVIL</sequence>
<comment type="subcellular location">
    <subcellularLocation>
        <location evidence="1">Membrane</location>
        <topology evidence="1">Multi-pass membrane protein</topology>
    </subcellularLocation>
</comment>
<feature type="transmembrane region" description="Helical" evidence="5">
    <location>
        <begin position="124"/>
        <end position="143"/>
    </location>
</feature>
<feature type="transmembrane region" description="Helical" evidence="5">
    <location>
        <begin position="91"/>
        <end position="112"/>
    </location>
</feature>
<evidence type="ECO:0000259" key="6">
    <source>
        <dbReference type="Pfam" id="PF00361"/>
    </source>
</evidence>
<feature type="transmembrane region" description="Helical" evidence="5">
    <location>
        <begin position="249"/>
        <end position="271"/>
    </location>
</feature>
<accession>A0A8A3RZL4</accession>
<keyword evidence="3 5" id="KW-1133">Transmembrane helix</keyword>
<organism evidence="8 9">
    <name type="scientific">Methanofollis aquaemaris</name>
    <dbReference type="NCBI Taxonomy" id="126734"/>
    <lineage>
        <taxon>Archaea</taxon>
        <taxon>Methanobacteriati</taxon>
        <taxon>Methanobacteriota</taxon>
        <taxon>Stenosarchaea group</taxon>
        <taxon>Methanomicrobia</taxon>
        <taxon>Methanomicrobiales</taxon>
        <taxon>Methanomicrobiaceae</taxon>
        <taxon>Methanofollis</taxon>
    </lineage>
</organism>
<dbReference type="PANTHER" id="PTHR43373:SF1">
    <property type="entry name" value="NA(+)_H(+) ANTIPORTER SUBUNIT A"/>
    <property type="match status" value="1"/>
</dbReference>
<feature type="domain" description="NADH:quinone oxidoreductase/Mrp antiporter transmembrane" evidence="6">
    <location>
        <begin position="181"/>
        <end position="460"/>
    </location>
</feature>